<dbReference type="RefSeq" id="XP_024343902.1">
    <property type="nucleotide sequence ID" value="XM_024483984.1"/>
</dbReference>
<feature type="chain" id="PRO_5012100808" description="Glycosyltransferase family 2 protein" evidence="1">
    <location>
        <begin position="24"/>
        <end position="537"/>
    </location>
</feature>
<keyword evidence="3" id="KW-1185">Reference proteome</keyword>
<reference evidence="2 3" key="1">
    <citation type="submission" date="2017-04" db="EMBL/GenBank/DDBJ databases">
        <title>Genome Sequence of the Model Brown-Rot Fungus Postia placenta SB12.</title>
        <authorList>
            <consortium name="DOE Joint Genome Institute"/>
            <person name="Gaskell J."/>
            <person name="Kersten P."/>
            <person name="Larrondo L.F."/>
            <person name="Canessa P."/>
            <person name="Martinez D."/>
            <person name="Hibbett D."/>
            <person name="Schmoll M."/>
            <person name="Kubicek C.P."/>
            <person name="Martinez A.T."/>
            <person name="Yadav J."/>
            <person name="Master E."/>
            <person name="Magnuson J.K."/>
            <person name="James T."/>
            <person name="Yaver D."/>
            <person name="Berka R."/>
            <person name="Labutti K."/>
            <person name="Lipzen A."/>
            <person name="Aerts A."/>
            <person name="Barry K."/>
            <person name="Henrissat B."/>
            <person name="Blanchette R."/>
            <person name="Grigoriev I."/>
            <person name="Cullen D."/>
        </authorList>
    </citation>
    <scope>NUCLEOTIDE SEQUENCE [LARGE SCALE GENOMIC DNA]</scope>
    <source>
        <strain evidence="2 3">MAD-698-R-SB12</strain>
    </source>
</reference>
<sequence length="537" mass="60090">MFTLRQVLRTLVTVAVPALLSVAVNRFFPKKEEVTPPNQFLPVLKDIGFVPQTFPVTYRFDEAADFDNYERVHNVTTGTPDTTAVLLNWARFPNTLLITSLLCGPWLEDTIAEVVIWNNSPRQLSYEQDLKITGCRRSKLRIINAPGNMYFQGRFLACAGASTPYCFIQDDDYLIRPEIIKALRTRIEESAGPHAIHLLPPHEHLSSALRETHVPKSDSSHISDIHTSFAWLGHGTMMHRTKSEEFLALLRRLRVPQDEMKMADNYFAILGNRVPETWFDQDFGLGGGHAFTVGSDGEERNKKHIVTASCDQAELNATPARVKVPYTSLAAHPLPSSWTRAACRGAACVLETNIRVLPANIAHASNSINRILSLEAQNLAVIGEEGKQRYETYPLSHAVDTRPDTAFQSFGDGKEGDTVVLDILADISSVHEWQTVEMVLLVDRDTEKLLQASTFASSADGEHWREASQRPICDDTKLLAGEAGAPGTRGALRECSIQMVVASTALHLRATGRYFRIRLNEDRPERWSLHEMWLRGL</sequence>
<gene>
    <name evidence="2" type="ORF">POSPLADRAFT_1130718</name>
</gene>
<keyword evidence="1" id="KW-0732">Signal</keyword>
<evidence type="ECO:0000313" key="3">
    <source>
        <dbReference type="Proteomes" id="UP000194127"/>
    </source>
</evidence>
<dbReference type="Proteomes" id="UP000194127">
    <property type="component" value="Unassembled WGS sequence"/>
</dbReference>
<accession>A0A1X6NEQ1</accession>
<evidence type="ECO:0008006" key="4">
    <source>
        <dbReference type="Google" id="ProtNLM"/>
    </source>
</evidence>
<dbReference type="SUPFAM" id="SSF53448">
    <property type="entry name" value="Nucleotide-diphospho-sugar transferases"/>
    <property type="match status" value="1"/>
</dbReference>
<name>A0A1X6NEQ1_9APHY</name>
<dbReference type="OrthoDB" id="1684102at2759"/>
<dbReference type="GeneID" id="36328933"/>
<proteinExistence type="predicted"/>
<dbReference type="EMBL" id="KZ110591">
    <property type="protein sequence ID" value="OSX67108.1"/>
    <property type="molecule type" value="Genomic_DNA"/>
</dbReference>
<evidence type="ECO:0000313" key="2">
    <source>
        <dbReference type="EMBL" id="OSX67108.1"/>
    </source>
</evidence>
<protein>
    <recommendedName>
        <fullName evidence="4">Glycosyltransferase family 2 protein</fullName>
    </recommendedName>
</protein>
<organism evidence="2 3">
    <name type="scientific">Postia placenta MAD-698-R-SB12</name>
    <dbReference type="NCBI Taxonomy" id="670580"/>
    <lineage>
        <taxon>Eukaryota</taxon>
        <taxon>Fungi</taxon>
        <taxon>Dikarya</taxon>
        <taxon>Basidiomycota</taxon>
        <taxon>Agaricomycotina</taxon>
        <taxon>Agaricomycetes</taxon>
        <taxon>Polyporales</taxon>
        <taxon>Adustoporiaceae</taxon>
        <taxon>Rhodonia</taxon>
    </lineage>
</organism>
<dbReference type="AlphaFoldDB" id="A0A1X6NEQ1"/>
<evidence type="ECO:0000256" key="1">
    <source>
        <dbReference type="SAM" id="SignalP"/>
    </source>
</evidence>
<feature type="signal peptide" evidence="1">
    <location>
        <begin position="1"/>
        <end position="23"/>
    </location>
</feature>
<dbReference type="InterPro" id="IPR029044">
    <property type="entry name" value="Nucleotide-diphossugar_trans"/>
</dbReference>